<dbReference type="Gene3D" id="3.30.70.940">
    <property type="entry name" value="NusG, N-terminal domain"/>
    <property type="match status" value="1"/>
</dbReference>
<dbReference type="RefSeq" id="WP_132061142.1">
    <property type="nucleotide sequence ID" value="NZ_AP022660.1"/>
</dbReference>
<evidence type="ECO:0000313" key="4">
    <source>
        <dbReference type="Proteomes" id="UP000500882"/>
    </source>
</evidence>
<protein>
    <recommendedName>
        <fullName evidence="2">NusG-like N-terminal domain-containing protein</fullName>
    </recommendedName>
</protein>
<evidence type="ECO:0000313" key="3">
    <source>
        <dbReference type="EMBL" id="BCA51764.1"/>
    </source>
</evidence>
<dbReference type="AlphaFoldDB" id="A0A679HBE1"/>
<sequence length="182" mass="21533">MALLKDEQRMHWYVMRDLKRPNAKLPAYKQLSDEHLEVFTPMQWRLKLKNGKRIREEVPFMQDLLFIHDTREVLDLFVRKIPTLQYRYQKGGGYCQPMMVADLDMERFIRAVRGSENPKYYLPEEISDTMYGCMIRIIGGPFEGYEGRLLTTRGSKIKRLLVELPNFFSVGVEVNPDLIEII</sequence>
<reference evidence="3 4" key="1">
    <citation type="submission" date="2020-02" db="EMBL/GenBank/DDBJ databases">
        <title>Whole-genome sequencing and comparative analysis of the genomes of Bacteroides thetaiotaomicron and Escherichia coli isolated from a healthy resident in Vietnam.</title>
        <authorList>
            <person name="Mohsin M."/>
            <person name="Tanaka K."/>
            <person name="Kawahara R."/>
            <person name="Kondo S."/>
            <person name="Noguchi H."/>
            <person name="Motooka D."/>
            <person name="Nakamura S."/>
            <person name="Khong D.T."/>
            <person name="Nguyen T.N."/>
            <person name="Tran H.T."/>
            <person name="Yamamoto Y."/>
        </authorList>
    </citation>
    <scope>NUCLEOTIDE SEQUENCE [LARGE SCALE GENOMIC DNA]</scope>
    <source>
        <strain evidence="3 4">F9-2</strain>
    </source>
</reference>
<accession>A0A679HBE1</accession>
<dbReference type="SUPFAM" id="SSF82679">
    <property type="entry name" value="N-utilization substance G protein NusG, N-terminal domain"/>
    <property type="match status" value="1"/>
</dbReference>
<dbReference type="InterPro" id="IPR006645">
    <property type="entry name" value="NGN-like_dom"/>
</dbReference>
<dbReference type="CDD" id="cd09895">
    <property type="entry name" value="NGN_SP_UpxY"/>
    <property type="match status" value="1"/>
</dbReference>
<dbReference type="EMBL" id="AP022660">
    <property type="protein sequence ID" value="BCA51764.1"/>
    <property type="molecule type" value="Genomic_DNA"/>
</dbReference>
<dbReference type="GO" id="GO:0006354">
    <property type="term" value="P:DNA-templated transcription elongation"/>
    <property type="evidence" value="ECO:0007669"/>
    <property type="project" value="InterPro"/>
</dbReference>
<organism evidence="3 4">
    <name type="scientific">Bacteroides thetaiotaomicron</name>
    <dbReference type="NCBI Taxonomy" id="818"/>
    <lineage>
        <taxon>Bacteria</taxon>
        <taxon>Pseudomonadati</taxon>
        <taxon>Bacteroidota</taxon>
        <taxon>Bacteroidia</taxon>
        <taxon>Bacteroidales</taxon>
        <taxon>Bacteroidaceae</taxon>
        <taxon>Bacteroides</taxon>
    </lineage>
</organism>
<feature type="domain" description="NusG-like N-terminal" evidence="2">
    <location>
        <begin position="10"/>
        <end position="107"/>
    </location>
</feature>
<proteinExistence type="predicted"/>
<evidence type="ECO:0000259" key="2">
    <source>
        <dbReference type="Pfam" id="PF02357"/>
    </source>
</evidence>
<dbReference type="NCBIfam" id="NF033644">
    <property type="entry name" value="antiterm_UpxY"/>
    <property type="match status" value="1"/>
</dbReference>
<dbReference type="InterPro" id="IPR036735">
    <property type="entry name" value="NGN_dom_sf"/>
</dbReference>
<keyword evidence="1" id="KW-0804">Transcription</keyword>
<evidence type="ECO:0000256" key="1">
    <source>
        <dbReference type="ARBA" id="ARBA00023163"/>
    </source>
</evidence>
<dbReference type="Proteomes" id="UP000500882">
    <property type="component" value="Chromosome"/>
</dbReference>
<dbReference type="Pfam" id="PF02357">
    <property type="entry name" value="NusG"/>
    <property type="match status" value="1"/>
</dbReference>
<name>A0A679HBE1_BACT4</name>
<gene>
    <name evidence="3" type="ORF">BatF92_37060</name>
</gene>